<dbReference type="InterPro" id="IPR002716">
    <property type="entry name" value="PIN_dom"/>
</dbReference>
<sequence>MVIADTGLWLALALPRDRHHALAKQRIAELAAQHERLITTCAVMAETCHMLLARGGVGSQLCFVEQYRAGVFDVFEVAGTHAPRIAELMTKYADLPMDLADASLVLLAEHLGHGRILSTDARDFHAYRWKQHAPFQNLLLRSPQD</sequence>
<evidence type="ECO:0000256" key="2">
    <source>
        <dbReference type="ARBA" id="ARBA00022722"/>
    </source>
</evidence>
<keyword evidence="5" id="KW-0460">Magnesium</keyword>
<keyword evidence="8" id="KW-1185">Reference proteome</keyword>
<gene>
    <name evidence="5" type="primary">vapC</name>
    <name evidence="7" type="ORF">CKO31_23930</name>
</gene>
<comment type="similarity">
    <text evidence="5">Belongs to the PINc/VapC protein family.</text>
</comment>
<protein>
    <recommendedName>
        <fullName evidence="5">Ribonuclease VapC</fullName>
        <shortName evidence="5">RNase VapC</shortName>
        <ecNumber evidence="5">3.1.-.-</ecNumber>
    </recommendedName>
    <alternativeName>
        <fullName evidence="5">Toxin VapC</fullName>
    </alternativeName>
</protein>
<dbReference type="Gene3D" id="3.40.50.1010">
    <property type="entry name" value="5'-nuclease"/>
    <property type="match status" value="1"/>
</dbReference>
<organism evidence="7 8">
    <name type="scientific">Thiohalocapsa halophila</name>
    <dbReference type="NCBI Taxonomy" id="69359"/>
    <lineage>
        <taxon>Bacteria</taxon>
        <taxon>Pseudomonadati</taxon>
        <taxon>Pseudomonadota</taxon>
        <taxon>Gammaproteobacteria</taxon>
        <taxon>Chromatiales</taxon>
        <taxon>Chromatiaceae</taxon>
        <taxon>Thiohalocapsa</taxon>
    </lineage>
</organism>
<dbReference type="Pfam" id="PF01850">
    <property type="entry name" value="PIN"/>
    <property type="match status" value="1"/>
</dbReference>
<evidence type="ECO:0000256" key="5">
    <source>
        <dbReference type="HAMAP-Rule" id="MF_00265"/>
    </source>
</evidence>
<feature type="binding site" evidence="5">
    <location>
        <position position="5"/>
    </location>
    <ligand>
        <name>Mg(2+)</name>
        <dbReference type="ChEBI" id="CHEBI:18420"/>
    </ligand>
</feature>
<feature type="binding site" evidence="5">
    <location>
        <position position="101"/>
    </location>
    <ligand>
        <name>Mg(2+)</name>
        <dbReference type="ChEBI" id="CHEBI:18420"/>
    </ligand>
</feature>
<proteinExistence type="inferred from homology"/>
<keyword evidence="3 5" id="KW-0479">Metal-binding</keyword>
<comment type="function">
    <text evidence="5">Toxic component of a toxin-antitoxin (TA) system. An RNase.</text>
</comment>
<dbReference type="SUPFAM" id="SSF88723">
    <property type="entry name" value="PIN domain-like"/>
    <property type="match status" value="1"/>
</dbReference>
<dbReference type="RefSeq" id="WP_200242960.1">
    <property type="nucleotide sequence ID" value="NZ_NRRV01000112.1"/>
</dbReference>
<accession>A0ABS1CP76</accession>
<evidence type="ECO:0000259" key="6">
    <source>
        <dbReference type="Pfam" id="PF01850"/>
    </source>
</evidence>
<keyword evidence="1 5" id="KW-1277">Toxin-antitoxin system</keyword>
<dbReference type="HAMAP" id="MF_00265">
    <property type="entry name" value="VapC_Nob1"/>
    <property type="match status" value="1"/>
</dbReference>
<keyword evidence="4 5" id="KW-0378">Hydrolase</keyword>
<keyword evidence="2 5" id="KW-0540">Nuclease</keyword>
<feature type="domain" description="PIN" evidence="6">
    <location>
        <begin position="3"/>
        <end position="127"/>
    </location>
</feature>
<dbReference type="InterPro" id="IPR029060">
    <property type="entry name" value="PIN-like_dom_sf"/>
</dbReference>
<reference evidence="7 8" key="1">
    <citation type="journal article" date="2020" name="Microorganisms">
        <title>Osmotic Adaptation and Compatible Solute Biosynthesis of Phototrophic Bacteria as Revealed from Genome Analyses.</title>
        <authorList>
            <person name="Imhoff J.F."/>
            <person name="Rahn T."/>
            <person name="Kunzel S."/>
            <person name="Keller A."/>
            <person name="Neulinger S.C."/>
        </authorList>
    </citation>
    <scope>NUCLEOTIDE SEQUENCE [LARGE SCALE GENOMIC DNA]</scope>
    <source>
        <strain evidence="7 8">DSM 6210</strain>
    </source>
</reference>
<comment type="cofactor">
    <cofactor evidence="5">
        <name>Mg(2+)</name>
        <dbReference type="ChEBI" id="CHEBI:18420"/>
    </cofactor>
</comment>
<evidence type="ECO:0000256" key="3">
    <source>
        <dbReference type="ARBA" id="ARBA00022723"/>
    </source>
</evidence>
<keyword evidence="5" id="KW-0800">Toxin</keyword>
<name>A0ABS1CP76_9GAMM</name>
<dbReference type="EMBL" id="NRRV01000112">
    <property type="protein sequence ID" value="MBK1633735.1"/>
    <property type="molecule type" value="Genomic_DNA"/>
</dbReference>
<dbReference type="Proteomes" id="UP000748752">
    <property type="component" value="Unassembled WGS sequence"/>
</dbReference>
<comment type="caution">
    <text evidence="7">The sequence shown here is derived from an EMBL/GenBank/DDBJ whole genome shotgun (WGS) entry which is preliminary data.</text>
</comment>
<evidence type="ECO:0000256" key="1">
    <source>
        <dbReference type="ARBA" id="ARBA00022649"/>
    </source>
</evidence>
<evidence type="ECO:0000313" key="8">
    <source>
        <dbReference type="Proteomes" id="UP000748752"/>
    </source>
</evidence>
<evidence type="ECO:0000256" key="4">
    <source>
        <dbReference type="ARBA" id="ARBA00022801"/>
    </source>
</evidence>
<dbReference type="EC" id="3.1.-.-" evidence="5"/>
<evidence type="ECO:0000313" key="7">
    <source>
        <dbReference type="EMBL" id="MBK1633735.1"/>
    </source>
</evidence>
<dbReference type="InterPro" id="IPR022907">
    <property type="entry name" value="VapC_family"/>
</dbReference>